<keyword evidence="4" id="KW-0812">Transmembrane</keyword>
<feature type="repeat" description="ANK" evidence="3">
    <location>
        <begin position="200"/>
        <end position="232"/>
    </location>
</feature>
<feature type="repeat" description="ANK" evidence="3">
    <location>
        <begin position="33"/>
        <end position="65"/>
    </location>
</feature>
<dbReference type="InterPro" id="IPR036770">
    <property type="entry name" value="Ankyrin_rpt-contain_sf"/>
</dbReference>
<reference evidence="5 6" key="2">
    <citation type="submission" date="2019-01" db="EMBL/GenBank/DDBJ databases">
        <title>The decoding of complex shrimp genome reveals the adaptation for benthos swimmer, frequently molting mechanism and breeding impact on genome.</title>
        <authorList>
            <person name="Sun Y."/>
            <person name="Gao Y."/>
            <person name="Yu Y."/>
        </authorList>
    </citation>
    <scope>NUCLEOTIDE SEQUENCE [LARGE SCALE GENOMIC DNA]</scope>
    <source>
        <tissue evidence="5">Muscle</tissue>
    </source>
</reference>
<keyword evidence="6" id="KW-1185">Reference proteome</keyword>
<protein>
    <submittedName>
        <fullName evidence="5">Putative serine/threonine-protein phosphatase 6 regulatory ankyrin repeat subunit A-like</fullName>
    </submittedName>
</protein>
<feature type="transmembrane region" description="Helical" evidence="4">
    <location>
        <begin position="697"/>
        <end position="715"/>
    </location>
</feature>
<dbReference type="Pfam" id="PF00023">
    <property type="entry name" value="Ank"/>
    <property type="match status" value="1"/>
</dbReference>
<dbReference type="AlphaFoldDB" id="A0A423SIV1"/>
<dbReference type="PANTHER" id="PTHR24123:SF33">
    <property type="entry name" value="PROTEIN HOS4"/>
    <property type="match status" value="1"/>
</dbReference>
<dbReference type="EMBL" id="QCYY01003325">
    <property type="protein sequence ID" value="ROT64111.1"/>
    <property type="molecule type" value="Genomic_DNA"/>
</dbReference>
<keyword evidence="2 3" id="KW-0040">ANK repeat</keyword>
<sequence length="716" mass="78074">MGGVLNRAIAEGKVRAVELALSQGTPPDGDRSDKRKPIHLALDSGSLAIIELLCTKGADINVPDPTNEGRTPLHMAIRKNSPDIMKLLLAHQARPNVRDSAGETPLHIAIHMNAITSVDLLLKYKANVHLKDASHNFPLHTAVRKNNYNIIRMLLNAGASVHIVDASGDWLLHVAARIASTRILQVLKEKGCDVNKRNADGSSPLHLAAESGNLEAVRWFTHNGAKLDGLEARKKSPDGRAVGAKQKHVVPEGDGRRPVWLVHRPRRTEGREQDKEPAKEVDARTLIKEALASGDFKNLIKLIEKGTDVDTLIHESNDQGMRAVHYAAQSGNMEMLRALKQRKVDLKSLTSKGFTALHYAVLNGHLDAVRWLVAEAGLDAASRSKGGETALDLAKTLKKADISNYLQEQIAQRAERQFLTPRRWRIQEAATAVEAAKATKPQPAQGAAGLHLVFGRPSPPAGTREGDQGKDDAKGVDAQACVKEALASGDFKNLIKLIEKGTDVDTLIHESNDQGMRAVHYAAQSGNMEMLRALKQRKVDLKSLTSKDFTALHYAVLNGHLDAVRWLVAEAGLDAASAAKGGKTALDLAKTLKKTEIVIYLNEVTQGLRGAEGTTARLLIQATRVREGEATRDLNLVYMSPFSLLLTCNLSLYSHLFSSSLFSSISHLSIHIITTLLLYLFYLLSLSFSLLSISYSLSLYYLYSLSISLSVILSAQ</sequence>
<evidence type="ECO:0000313" key="5">
    <source>
        <dbReference type="EMBL" id="ROT64111.1"/>
    </source>
</evidence>
<dbReference type="PROSITE" id="PS50297">
    <property type="entry name" value="ANK_REP_REGION"/>
    <property type="match status" value="6"/>
</dbReference>
<feature type="repeat" description="ANK" evidence="3">
    <location>
        <begin position="101"/>
        <end position="133"/>
    </location>
</feature>
<dbReference type="SMART" id="SM00248">
    <property type="entry name" value="ANK"/>
    <property type="match status" value="12"/>
</dbReference>
<dbReference type="STRING" id="6689.A0A423SIV1"/>
<proteinExistence type="predicted"/>
<keyword evidence="1" id="KW-0677">Repeat</keyword>
<dbReference type="PANTHER" id="PTHR24123">
    <property type="entry name" value="ANKYRIN REPEAT-CONTAINING"/>
    <property type="match status" value="1"/>
</dbReference>
<dbReference type="Pfam" id="PF12796">
    <property type="entry name" value="Ank_2"/>
    <property type="match status" value="4"/>
</dbReference>
<feature type="transmembrane region" description="Helical" evidence="4">
    <location>
        <begin position="668"/>
        <end position="691"/>
    </location>
</feature>
<accession>A0A423SIV1</accession>
<dbReference type="PRINTS" id="PR01415">
    <property type="entry name" value="ANKYRIN"/>
</dbReference>
<dbReference type="Gene3D" id="1.25.40.20">
    <property type="entry name" value="Ankyrin repeat-containing domain"/>
    <property type="match status" value="3"/>
</dbReference>
<keyword evidence="4" id="KW-1133">Transmembrane helix</keyword>
<evidence type="ECO:0000256" key="2">
    <source>
        <dbReference type="ARBA" id="ARBA00023043"/>
    </source>
</evidence>
<feature type="repeat" description="ANK" evidence="3">
    <location>
        <begin position="514"/>
        <end position="546"/>
    </location>
</feature>
<reference evidence="5 6" key="1">
    <citation type="submission" date="2018-04" db="EMBL/GenBank/DDBJ databases">
        <authorList>
            <person name="Zhang X."/>
            <person name="Yuan J."/>
            <person name="Li F."/>
            <person name="Xiang J."/>
        </authorList>
    </citation>
    <scope>NUCLEOTIDE SEQUENCE [LARGE SCALE GENOMIC DNA]</scope>
    <source>
        <tissue evidence="5">Muscle</tissue>
    </source>
</reference>
<evidence type="ECO:0000313" key="6">
    <source>
        <dbReference type="Proteomes" id="UP000283509"/>
    </source>
</evidence>
<keyword evidence="4" id="KW-0472">Membrane</keyword>
<dbReference type="OrthoDB" id="6370481at2759"/>
<dbReference type="InterPro" id="IPR002110">
    <property type="entry name" value="Ankyrin_rpt"/>
</dbReference>
<dbReference type="SUPFAM" id="SSF48403">
    <property type="entry name" value="Ankyrin repeat"/>
    <property type="match status" value="3"/>
</dbReference>
<gene>
    <name evidence="5" type="ORF">C7M84_017966</name>
</gene>
<dbReference type="InterPro" id="IPR051165">
    <property type="entry name" value="Multifunctional_ANK_Repeat"/>
</dbReference>
<evidence type="ECO:0000256" key="1">
    <source>
        <dbReference type="ARBA" id="ARBA00022737"/>
    </source>
</evidence>
<feature type="repeat" description="ANK" evidence="3">
    <location>
        <begin position="352"/>
        <end position="385"/>
    </location>
</feature>
<organism evidence="5 6">
    <name type="scientific">Penaeus vannamei</name>
    <name type="common">Whiteleg shrimp</name>
    <name type="synonym">Litopenaeus vannamei</name>
    <dbReference type="NCBI Taxonomy" id="6689"/>
    <lineage>
        <taxon>Eukaryota</taxon>
        <taxon>Metazoa</taxon>
        <taxon>Ecdysozoa</taxon>
        <taxon>Arthropoda</taxon>
        <taxon>Crustacea</taxon>
        <taxon>Multicrustacea</taxon>
        <taxon>Malacostraca</taxon>
        <taxon>Eumalacostraca</taxon>
        <taxon>Eucarida</taxon>
        <taxon>Decapoda</taxon>
        <taxon>Dendrobranchiata</taxon>
        <taxon>Penaeoidea</taxon>
        <taxon>Penaeidae</taxon>
        <taxon>Penaeus</taxon>
    </lineage>
</organism>
<evidence type="ECO:0000256" key="4">
    <source>
        <dbReference type="SAM" id="Phobius"/>
    </source>
</evidence>
<feature type="repeat" description="ANK" evidence="3">
    <location>
        <begin position="134"/>
        <end position="166"/>
    </location>
</feature>
<dbReference type="Proteomes" id="UP000283509">
    <property type="component" value="Unassembled WGS sequence"/>
</dbReference>
<evidence type="ECO:0000256" key="3">
    <source>
        <dbReference type="PROSITE-ProRule" id="PRU00023"/>
    </source>
</evidence>
<feature type="repeat" description="ANK" evidence="3">
    <location>
        <begin position="167"/>
        <end position="199"/>
    </location>
</feature>
<dbReference type="PROSITE" id="PS50088">
    <property type="entry name" value="ANK_REPEAT"/>
    <property type="match status" value="9"/>
</dbReference>
<feature type="repeat" description="ANK" evidence="3">
    <location>
        <begin position="68"/>
        <end position="100"/>
    </location>
</feature>
<name>A0A423SIV1_PENVA</name>
<comment type="caution">
    <text evidence="5">The sequence shown here is derived from an EMBL/GenBank/DDBJ whole genome shotgun (WGS) entry which is preliminary data.</text>
</comment>
<feature type="repeat" description="ANK" evidence="3">
    <location>
        <begin position="319"/>
        <end position="351"/>
    </location>
</feature>